<dbReference type="GO" id="GO:0004252">
    <property type="term" value="F:serine-type endopeptidase activity"/>
    <property type="evidence" value="ECO:0007669"/>
    <property type="project" value="UniProtKB-EC"/>
</dbReference>
<evidence type="ECO:0000313" key="12">
    <source>
        <dbReference type="Ensembl" id="ENSEEEP00000047724.2"/>
    </source>
</evidence>
<evidence type="ECO:0000256" key="3">
    <source>
        <dbReference type="ARBA" id="ARBA00022801"/>
    </source>
</evidence>
<dbReference type="FunFam" id="2.40.10.10:FF:000005">
    <property type="entry name" value="Serine protease 37"/>
    <property type="match status" value="1"/>
</dbReference>
<evidence type="ECO:0000256" key="9">
    <source>
        <dbReference type="RuleBase" id="RU363034"/>
    </source>
</evidence>
<evidence type="ECO:0000256" key="7">
    <source>
        <dbReference type="ARBA" id="ARBA00036320"/>
    </source>
</evidence>
<dbReference type="GeneID" id="113576184"/>
<dbReference type="Gene3D" id="2.40.10.10">
    <property type="entry name" value="Trypsin-like serine proteases"/>
    <property type="match status" value="2"/>
</dbReference>
<proteinExistence type="predicted"/>
<dbReference type="GeneTree" id="ENSGT01030000234551"/>
<dbReference type="KEGG" id="eee:113576184"/>
<dbReference type="InterPro" id="IPR001254">
    <property type="entry name" value="Trypsin_dom"/>
</dbReference>
<dbReference type="Pfam" id="PF00089">
    <property type="entry name" value="Trypsin"/>
    <property type="match status" value="1"/>
</dbReference>
<dbReference type="PRINTS" id="PR00722">
    <property type="entry name" value="CHYMOTRYPSIN"/>
</dbReference>
<dbReference type="InterPro" id="IPR001314">
    <property type="entry name" value="Peptidase_S1A"/>
</dbReference>
<dbReference type="EC" id="3.4.21.4" evidence="8"/>
<dbReference type="InterPro" id="IPR009003">
    <property type="entry name" value="Peptidase_S1_PA"/>
</dbReference>
<reference evidence="13" key="1">
    <citation type="journal article" date="2014" name="Science">
        <title>Nonhuman genetics. Genomic basis for the convergent evolution of electric organs.</title>
        <authorList>
            <person name="Gallant J.R."/>
            <person name="Traeger L.L."/>
            <person name="Volkening J.D."/>
            <person name="Moffett H."/>
            <person name="Chen P.H."/>
            <person name="Novina C.D."/>
            <person name="Phillips G.N.Jr."/>
            <person name="Anand R."/>
            <person name="Wells G.B."/>
            <person name="Pinch M."/>
            <person name="Guth R."/>
            <person name="Unguez G.A."/>
            <person name="Albert J.S."/>
            <person name="Zakon H.H."/>
            <person name="Samanta M.P."/>
            <person name="Sussman M.R."/>
        </authorList>
    </citation>
    <scope>NUCLEOTIDE SEQUENCE [LARGE SCALE GENOMIC DNA]</scope>
</reference>
<keyword evidence="2 9" id="KW-0645">Protease</keyword>
<dbReference type="PANTHER" id="PTHR24271">
    <property type="entry name" value="KALLIKREIN-RELATED"/>
    <property type="match status" value="1"/>
</dbReference>
<feature type="chain" id="PRO_5044348032" description="trypsin" evidence="10">
    <location>
        <begin position="20"/>
        <end position="237"/>
    </location>
</feature>
<protein>
    <recommendedName>
        <fullName evidence="8">trypsin</fullName>
        <ecNumber evidence="8">3.4.21.4</ecNumber>
    </recommendedName>
</protein>
<dbReference type="PROSITE" id="PS50240">
    <property type="entry name" value="TRYPSIN_DOM"/>
    <property type="match status" value="1"/>
</dbReference>
<dbReference type="STRING" id="8005.ENSEEEP00000047724"/>
<reference evidence="12" key="5">
    <citation type="submission" date="2025-09" db="UniProtKB">
        <authorList>
            <consortium name="Ensembl"/>
        </authorList>
    </citation>
    <scope>IDENTIFICATION</scope>
</reference>
<dbReference type="InterPro" id="IPR043504">
    <property type="entry name" value="Peptidase_S1_PA_chymotrypsin"/>
</dbReference>
<accession>A0A4W4HG88</accession>
<dbReference type="OMA" id="HNCLVMG"/>
<comment type="catalytic activity">
    <reaction evidence="7">
        <text>Preferential cleavage: Arg-|-Xaa, Lys-|-Xaa.</text>
        <dbReference type="EC" id="3.4.21.4"/>
    </reaction>
</comment>
<dbReference type="GO" id="GO:0005576">
    <property type="term" value="C:extracellular region"/>
    <property type="evidence" value="ECO:0007669"/>
    <property type="project" value="UniProtKB-SubCell"/>
</dbReference>
<evidence type="ECO:0000256" key="5">
    <source>
        <dbReference type="ARBA" id="ARBA00023145"/>
    </source>
</evidence>
<reference evidence="12" key="4">
    <citation type="submission" date="2025-08" db="UniProtKB">
        <authorList>
            <consortium name="Ensembl"/>
        </authorList>
    </citation>
    <scope>IDENTIFICATION</scope>
</reference>
<dbReference type="InterPro" id="IPR033116">
    <property type="entry name" value="TRYPSIN_SER"/>
</dbReference>
<keyword evidence="4 9" id="KW-0720">Serine protease</keyword>
<sequence length="237" mass="26379">MSILQFYFLLLHLFTQGGALRQGVIGGRESVPHSRPYMVFTLDLVTQESCDGFLVTKDFVMTAAHCSKRRVIAFLGMHNKNELRIGDAILVEPFPHPKYNSSTFENDIMLLKLQKPAELSNRVRTIALPLYENETFTHNCLVMGWGSQTANRTSPSKVLREANVTTGNCTLPHIICSEGFTGPGSGDSGGPLICGDVAQGIVSNRIKKTFAARYTRISHYLGWIYSVIKKPHRYTKG</sequence>
<keyword evidence="5" id="KW-0865">Zymogen</keyword>
<dbReference type="SMART" id="SM00020">
    <property type="entry name" value="Tryp_SPc"/>
    <property type="match status" value="1"/>
</dbReference>
<feature type="domain" description="Peptidase S1" evidence="11">
    <location>
        <begin position="24"/>
        <end position="229"/>
    </location>
</feature>
<dbReference type="SUPFAM" id="SSF50494">
    <property type="entry name" value="Trypsin-like serine proteases"/>
    <property type="match status" value="1"/>
</dbReference>
<dbReference type="AlphaFoldDB" id="A0A4W4HG88"/>
<feature type="signal peptide" evidence="10">
    <location>
        <begin position="1"/>
        <end position="19"/>
    </location>
</feature>
<reference evidence="13" key="2">
    <citation type="journal article" date="2017" name="Sci. Adv.">
        <title>A tail of two voltages: Proteomic comparison of the three electric organs of the electric eel.</title>
        <authorList>
            <person name="Traeger L.L."/>
            <person name="Sabat G."/>
            <person name="Barrett-Wilt G.A."/>
            <person name="Wells G.B."/>
            <person name="Sussman M.R."/>
        </authorList>
    </citation>
    <scope>NUCLEOTIDE SEQUENCE [LARGE SCALE GENOMIC DNA]</scope>
</reference>
<evidence type="ECO:0000256" key="6">
    <source>
        <dbReference type="ARBA" id="ARBA00023157"/>
    </source>
</evidence>
<comment type="subcellular location">
    <subcellularLocation>
        <location evidence="1">Secreted</location>
        <location evidence="1">Extracellular space</location>
    </subcellularLocation>
</comment>
<evidence type="ECO:0000256" key="2">
    <source>
        <dbReference type="ARBA" id="ARBA00022670"/>
    </source>
</evidence>
<evidence type="ECO:0000313" key="13">
    <source>
        <dbReference type="Proteomes" id="UP000314983"/>
    </source>
</evidence>
<dbReference type="Ensembl" id="ENSEEET00000048250.2">
    <property type="protein sequence ID" value="ENSEEEP00000047724.2"/>
    <property type="gene ID" value="ENSEEEG00000022468.2"/>
</dbReference>
<reference evidence="12" key="3">
    <citation type="submission" date="2020-05" db="EMBL/GenBank/DDBJ databases">
        <title>Electrophorus electricus (electric eel) genome, fEleEle1, primary haplotype.</title>
        <authorList>
            <person name="Myers G."/>
            <person name="Meyer A."/>
            <person name="Fedrigo O."/>
            <person name="Formenti G."/>
            <person name="Rhie A."/>
            <person name="Tracey A."/>
            <person name="Sims Y."/>
            <person name="Jarvis E.D."/>
        </authorList>
    </citation>
    <scope>NUCLEOTIDE SEQUENCE [LARGE SCALE GENOMIC DNA]</scope>
</reference>
<evidence type="ECO:0000256" key="10">
    <source>
        <dbReference type="SAM" id="SignalP"/>
    </source>
</evidence>
<dbReference type="PROSITE" id="PS00134">
    <property type="entry name" value="TRYPSIN_HIS"/>
    <property type="match status" value="1"/>
</dbReference>
<evidence type="ECO:0000256" key="4">
    <source>
        <dbReference type="ARBA" id="ARBA00022825"/>
    </source>
</evidence>
<dbReference type="PANTHER" id="PTHR24271:SF88">
    <property type="entry name" value="MAST CELL PROTEASE 2 ISOFORM X1"/>
    <property type="match status" value="1"/>
</dbReference>
<keyword evidence="10" id="KW-0732">Signal</keyword>
<evidence type="ECO:0000256" key="1">
    <source>
        <dbReference type="ARBA" id="ARBA00004239"/>
    </source>
</evidence>
<dbReference type="CDD" id="cd00190">
    <property type="entry name" value="Tryp_SPc"/>
    <property type="match status" value="1"/>
</dbReference>
<dbReference type="InterPro" id="IPR018114">
    <property type="entry name" value="TRYPSIN_HIS"/>
</dbReference>
<dbReference type="RefSeq" id="XP_026863940.2">
    <property type="nucleotide sequence ID" value="XM_027008139.2"/>
</dbReference>
<dbReference type="GO" id="GO:0006508">
    <property type="term" value="P:proteolysis"/>
    <property type="evidence" value="ECO:0007669"/>
    <property type="project" value="UniProtKB-KW"/>
</dbReference>
<keyword evidence="3 9" id="KW-0378">Hydrolase</keyword>
<organism evidence="12 13">
    <name type="scientific">Electrophorus electricus</name>
    <name type="common">Electric eel</name>
    <name type="synonym">Gymnotus electricus</name>
    <dbReference type="NCBI Taxonomy" id="8005"/>
    <lineage>
        <taxon>Eukaryota</taxon>
        <taxon>Metazoa</taxon>
        <taxon>Chordata</taxon>
        <taxon>Craniata</taxon>
        <taxon>Vertebrata</taxon>
        <taxon>Euteleostomi</taxon>
        <taxon>Actinopterygii</taxon>
        <taxon>Neopterygii</taxon>
        <taxon>Teleostei</taxon>
        <taxon>Ostariophysi</taxon>
        <taxon>Gymnotiformes</taxon>
        <taxon>Gymnotoidei</taxon>
        <taxon>Gymnotidae</taxon>
        <taxon>Electrophorus</taxon>
    </lineage>
</organism>
<dbReference type="Proteomes" id="UP000314983">
    <property type="component" value="Chromosome 26"/>
</dbReference>
<gene>
    <name evidence="12" type="primary">si:ch211-212d10.1</name>
</gene>
<keyword evidence="6" id="KW-1015">Disulfide bond</keyword>
<keyword evidence="13" id="KW-1185">Reference proteome</keyword>
<name>A0A4W4HG88_ELEEL</name>
<dbReference type="PROSITE" id="PS00135">
    <property type="entry name" value="TRYPSIN_SER"/>
    <property type="match status" value="1"/>
</dbReference>
<evidence type="ECO:0000259" key="11">
    <source>
        <dbReference type="PROSITE" id="PS50240"/>
    </source>
</evidence>
<evidence type="ECO:0000256" key="8">
    <source>
        <dbReference type="ARBA" id="ARBA00038868"/>
    </source>
</evidence>